<keyword evidence="3" id="KW-1185">Reference proteome</keyword>
<dbReference type="RefSeq" id="WP_344970515.1">
    <property type="nucleotide sequence ID" value="NZ_BAABDD010000008.1"/>
</dbReference>
<comment type="caution">
    <text evidence="2">The sequence shown here is derived from an EMBL/GenBank/DDBJ whole genome shotgun (WGS) entry which is preliminary data.</text>
</comment>
<accession>A0ABP7FNC9</accession>
<evidence type="ECO:0008006" key="4">
    <source>
        <dbReference type="Google" id="ProtNLM"/>
    </source>
</evidence>
<keyword evidence="1" id="KW-0472">Membrane</keyword>
<evidence type="ECO:0000256" key="1">
    <source>
        <dbReference type="SAM" id="Phobius"/>
    </source>
</evidence>
<dbReference type="EMBL" id="BAABDD010000008">
    <property type="protein sequence ID" value="GAA3741859.1"/>
    <property type="molecule type" value="Genomic_DNA"/>
</dbReference>
<proteinExistence type="predicted"/>
<organism evidence="2 3">
    <name type="scientific">Salinactinospora qingdaonensis</name>
    <dbReference type="NCBI Taxonomy" id="702744"/>
    <lineage>
        <taxon>Bacteria</taxon>
        <taxon>Bacillati</taxon>
        <taxon>Actinomycetota</taxon>
        <taxon>Actinomycetes</taxon>
        <taxon>Streptosporangiales</taxon>
        <taxon>Nocardiopsidaceae</taxon>
        <taxon>Salinactinospora</taxon>
    </lineage>
</organism>
<keyword evidence="1" id="KW-1133">Transmembrane helix</keyword>
<dbReference type="Proteomes" id="UP001500908">
    <property type="component" value="Unassembled WGS sequence"/>
</dbReference>
<name>A0ABP7FNC9_9ACTN</name>
<evidence type="ECO:0000313" key="2">
    <source>
        <dbReference type="EMBL" id="GAA3741859.1"/>
    </source>
</evidence>
<reference evidence="3" key="1">
    <citation type="journal article" date="2019" name="Int. J. Syst. Evol. Microbiol.">
        <title>The Global Catalogue of Microorganisms (GCM) 10K type strain sequencing project: providing services to taxonomists for standard genome sequencing and annotation.</title>
        <authorList>
            <consortium name="The Broad Institute Genomics Platform"/>
            <consortium name="The Broad Institute Genome Sequencing Center for Infectious Disease"/>
            <person name="Wu L."/>
            <person name="Ma J."/>
        </authorList>
    </citation>
    <scope>NUCLEOTIDE SEQUENCE [LARGE SCALE GENOMIC DNA]</scope>
    <source>
        <strain evidence="3">JCM 17137</strain>
    </source>
</reference>
<evidence type="ECO:0000313" key="3">
    <source>
        <dbReference type="Proteomes" id="UP001500908"/>
    </source>
</evidence>
<dbReference type="Pfam" id="PF14155">
    <property type="entry name" value="DUF4307"/>
    <property type="match status" value="1"/>
</dbReference>
<sequence>MPSTPRTSTSDTERPQGQRRLGNRPVFFFMAVIVATVFTVGWGIALMNYSGTFGQVSYQTLTWQVDSAEQAAISFEVNTAKPALCLITATDSRHVRVGQKEVSVNPGLHTVRAEIETIRQAATVEVVSCREQGRDSEAAD</sequence>
<keyword evidence="1" id="KW-0812">Transmembrane</keyword>
<protein>
    <recommendedName>
        <fullName evidence="4">DUF4307 domain-containing protein</fullName>
    </recommendedName>
</protein>
<gene>
    <name evidence="2" type="ORF">GCM10022402_22020</name>
</gene>
<feature type="transmembrane region" description="Helical" evidence="1">
    <location>
        <begin position="26"/>
        <end position="49"/>
    </location>
</feature>
<dbReference type="InterPro" id="IPR025443">
    <property type="entry name" value="DUF4307"/>
</dbReference>